<reference evidence="2" key="1">
    <citation type="journal article" date="2017" name="Nat. Commun.">
        <title>The asparagus genome sheds light on the origin and evolution of a young Y chromosome.</title>
        <authorList>
            <person name="Harkess A."/>
            <person name="Zhou J."/>
            <person name="Xu C."/>
            <person name="Bowers J.E."/>
            <person name="Van der Hulst R."/>
            <person name="Ayyampalayam S."/>
            <person name="Mercati F."/>
            <person name="Riccardi P."/>
            <person name="McKain M.R."/>
            <person name="Kakrana A."/>
            <person name="Tang H."/>
            <person name="Ray J."/>
            <person name="Groenendijk J."/>
            <person name="Arikit S."/>
            <person name="Mathioni S.M."/>
            <person name="Nakano M."/>
            <person name="Shan H."/>
            <person name="Telgmann-Rauber A."/>
            <person name="Kanno A."/>
            <person name="Yue Z."/>
            <person name="Chen H."/>
            <person name="Li W."/>
            <person name="Chen Y."/>
            <person name="Xu X."/>
            <person name="Zhang Y."/>
            <person name="Luo S."/>
            <person name="Chen H."/>
            <person name="Gao J."/>
            <person name="Mao Z."/>
            <person name="Pires J.C."/>
            <person name="Luo M."/>
            <person name="Kudrna D."/>
            <person name="Wing R.A."/>
            <person name="Meyers B.C."/>
            <person name="Yi K."/>
            <person name="Kong H."/>
            <person name="Lavrijsen P."/>
            <person name="Sunseri F."/>
            <person name="Falavigna A."/>
            <person name="Ye Y."/>
            <person name="Leebens-Mack J.H."/>
            <person name="Chen G."/>
        </authorList>
    </citation>
    <scope>NUCLEOTIDE SEQUENCE [LARGE SCALE GENOMIC DNA]</scope>
    <source>
        <strain evidence="2">cv. DH0086</strain>
    </source>
</reference>
<dbReference type="PANTHER" id="PTHR33103:SF27">
    <property type="entry name" value="OS04G0594700 PROTEIN"/>
    <property type="match status" value="1"/>
</dbReference>
<evidence type="ECO:0008006" key="3">
    <source>
        <dbReference type="Google" id="ProtNLM"/>
    </source>
</evidence>
<sequence>MAASNKKISLKLLVDKRQSRVVMAESDKDFVDILLSFLTMPMGAIIKLVGKDSSLGCIGNLYKSVEGLDSQHFQTEACKSMLLNPLNAAGLRCEDLAVNVDDKINPRTFFTCPESGCCSKATCYYSSVPNVRCCCGKEMSYADEWTKEDMNAAGDGVFFRGGLKFIVSDELHITLASTAVILSLFSKKGIKDCSILDERIMDIGHDEILKLLERSLISSTPLTDLCFDNSMPSNGKVPNRDGIFQLVPKCEEDGNSDGEQLKAKLLLTKTNRKIVYMECDEEVLDFLFSFLTFPLGAVIKLLNKSSSMGCADNLYGSAEVLSSQENLCIKSEECKTMLLGPKLAPFCGVKTQLLKIGELVSRVDSTNAGCYTCDRNGFSCRHGVYIATLKELNPKFPNKMTEPGGGYAKGQCKFMVTDDLDVALVSPFSTVRIINEFGVPISNLVEEEVGIGETQALNLLEAALCSETALTKVFSSNKRRFVTLD</sequence>
<gene>
    <name evidence="1" type="ORF">A4U43_C05F18030</name>
</gene>
<evidence type="ECO:0000313" key="1">
    <source>
        <dbReference type="EMBL" id="ONK68980.1"/>
    </source>
</evidence>
<accession>A0A5P1EXU4</accession>
<dbReference type="OMA" id="ICWCGEQ"/>
<dbReference type="Gramene" id="ONK68980">
    <property type="protein sequence ID" value="ONK68980"/>
    <property type="gene ID" value="A4U43_C05F18030"/>
</dbReference>
<dbReference type="EMBL" id="CM007385">
    <property type="protein sequence ID" value="ONK68980.1"/>
    <property type="molecule type" value="Genomic_DNA"/>
</dbReference>
<dbReference type="Pfam" id="PF05056">
    <property type="entry name" value="DUF674"/>
    <property type="match status" value="1"/>
</dbReference>
<proteinExistence type="predicted"/>
<evidence type="ECO:0000313" key="2">
    <source>
        <dbReference type="Proteomes" id="UP000243459"/>
    </source>
</evidence>
<dbReference type="PANTHER" id="PTHR33103">
    <property type="entry name" value="OS01G0153900 PROTEIN"/>
    <property type="match status" value="1"/>
</dbReference>
<dbReference type="AlphaFoldDB" id="A0A5P1EXU4"/>
<dbReference type="OrthoDB" id="1277335at2759"/>
<dbReference type="InterPro" id="IPR007750">
    <property type="entry name" value="DUF674"/>
</dbReference>
<name>A0A5P1EXU4_ASPOF</name>
<dbReference type="Proteomes" id="UP000243459">
    <property type="component" value="Chromosome 5"/>
</dbReference>
<protein>
    <recommendedName>
        <fullName evidence="3">DUF674 family protein</fullName>
    </recommendedName>
</protein>
<organism evidence="1 2">
    <name type="scientific">Asparagus officinalis</name>
    <name type="common">Garden asparagus</name>
    <dbReference type="NCBI Taxonomy" id="4686"/>
    <lineage>
        <taxon>Eukaryota</taxon>
        <taxon>Viridiplantae</taxon>
        <taxon>Streptophyta</taxon>
        <taxon>Embryophyta</taxon>
        <taxon>Tracheophyta</taxon>
        <taxon>Spermatophyta</taxon>
        <taxon>Magnoliopsida</taxon>
        <taxon>Liliopsida</taxon>
        <taxon>Asparagales</taxon>
        <taxon>Asparagaceae</taxon>
        <taxon>Asparagoideae</taxon>
        <taxon>Asparagus</taxon>
    </lineage>
</organism>
<keyword evidence="2" id="KW-1185">Reference proteome</keyword>